<sequence length="58" mass="6483">MNILIRALQGPLGTHWQVSLGKHHVSFRSEDEARQFVAKLEARVQAPHVLPGTQRLAS</sequence>
<accession>A0A1G7TZ56</accession>
<reference evidence="1 2" key="1">
    <citation type="submission" date="2016-10" db="EMBL/GenBank/DDBJ databases">
        <authorList>
            <person name="de Groot N.N."/>
        </authorList>
    </citation>
    <scope>NUCLEOTIDE SEQUENCE [LARGE SCALE GENOMIC DNA]</scope>
    <source>
        <strain evidence="1 2">LMG 25475</strain>
    </source>
</reference>
<name>A0A1G7TZ56_9GAMM</name>
<proteinExistence type="predicted"/>
<evidence type="ECO:0000313" key="1">
    <source>
        <dbReference type="EMBL" id="SDG40069.1"/>
    </source>
</evidence>
<organism evidence="1 2">
    <name type="scientific">Phytopseudomonas seleniipraecipitans</name>
    <dbReference type="NCBI Taxonomy" id="640205"/>
    <lineage>
        <taxon>Bacteria</taxon>
        <taxon>Pseudomonadati</taxon>
        <taxon>Pseudomonadota</taxon>
        <taxon>Gammaproteobacteria</taxon>
        <taxon>Pseudomonadales</taxon>
        <taxon>Pseudomonadaceae</taxon>
        <taxon>Phytopseudomonas</taxon>
    </lineage>
</organism>
<dbReference type="STRING" id="640205.SAMN05216381_3927"/>
<dbReference type="RefSeq" id="WP_092371328.1">
    <property type="nucleotide sequence ID" value="NZ_FNBM01000010.1"/>
</dbReference>
<dbReference type="Proteomes" id="UP000243378">
    <property type="component" value="Unassembled WGS sequence"/>
</dbReference>
<gene>
    <name evidence="1" type="ORF">SAMN05216381_3927</name>
</gene>
<dbReference type="EMBL" id="FNBM01000010">
    <property type="protein sequence ID" value="SDG40069.1"/>
    <property type="molecule type" value="Genomic_DNA"/>
</dbReference>
<dbReference type="AlphaFoldDB" id="A0A1G7TZ56"/>
<protein>
    <submittedName>
        <fullName evidence="1">Uncharacterized protein</fullName>
    </submittedName>
</protein>
<evidence type="ECO:0000313" key="2">
    <source>
        <dbReference type="Proteomes" id="UP000243378"/>
    </source>
</evidence>